<accession>A0A5B7II91</accession>
<evidence type="ECO:0000256" key="1">
    <source>
        <dbReference type="SAM" id="MobiDB-lite"/>
    </source>
</evidence>
<feature type="compositionally biased region" description="Basic residues" evidence="1">
    <location>
        <begin position="31"/>
        <end position="41"/>
    </location>
</feature>
<gene>
    <name evidence="2" type="ORF">E2C01_079964</name>
</gene>
<dbReference type="AlphaFoldDB" id="A0A5B7II91"/>
<sequence length="41" mass="4946">MHHHLSFPFSRLKARQRRTQPNEADAAGNVKHGRQRQRRRI</sequence>
<proteinExistence type="predicted"/>
<evidence type="ECO:0000313" key="3">
    <source>
        <dbReference type="Proteomes" id="UP000324222"/>
    </source>
</evidence>
<organism evidence="2 3">
    <name type="scientific">Portunus trituberculatus</name>
    <name type="common">Swimming crab</name>
    <name type="synonym">Neptunus trituberculatus</name>
    <dbReference type="NCBI Taxonomy" id="210409"/>
    <lineage>
        <taxon>Eukaryota</taxon>
        <taxon>Metazoa</taxon>
        <taxon>Ecdysozoa</taxon>
        <taxon>Arthropoda</taxon>
        <taxon>Crustacea</taxon>
        <taxon>Multicrustacea</taxon>
        <taxon>Malacostraca</taxon>
        <taxon>Eumalacostraca</taxon>
        <taxon>Eucarida</taxon>
        <taxon>Decapoda</taxon>
        <taxon>Pleocyemata</taxon>
        <taxon>Brachyura</taxon>
        <taxon>Eubrachyura</taxon>
        <taxon>Portunoidea</taxon>
        <taxon>Portunidae</taxon>
        <taxon>Portuninae</taxon>
        <taxon>Portunus</taxon>
    </lineage>
</organism>
<feature type="region of interest" description="Disordered" evidence="1">
    <location>
        <begin position="1"/>
        <end position="41"/>
    </location>
</feature>
<dbReference type="EMBL" id="VSRR010067657">
    <property type="protein sequence ID" value="MPC85201.1"/>
    <property type="molecule type" value="Genomic_DNA"/>
</dbReference>
<name>A0A5B7II91_PORTR</name>
<comment type="caution">
    <text evidence="2">The sequence shown here is derived from an EMBL/GenBank/DDBJ whole genome shotgun (WGS) entry which is preliminary data.</text>
</comment>
<evidence type="ECO:0000313" key="2">
    <source>
        <dbReference type="EMBL" id="MPC85201.1"/>
    </source>
</evidence>
<reference evidence="2 3" key="1">
    <citation type="submission" date="2019-05" db="EMBL/GenBank/DDBJ databases">
        <title>Another draft genome of Portunus trituberculatus and its Hox gene families provides insights of decapod evolution.</title>
        <authorList>
            <person name="Jeong J.-H."/>
            <person name="Song I."/>
            <person name="Kim S."/>
            <person name="Choi T."/>
            <person name="Kim D."/>
            <person name="Ryu S."/>
            <person name="Kim W."/>
        </authorList>
    </citation>
    <scope>NUCLEOTIDE SEQUENCE [LARGE SCALE GENOMIC DNA]</scope>
    <source>
        <tissue evidence="2">Muscle</tissue>
    </source>
</reference>
<keyword evidence="3" id="KW-1185">Reference proteome</keyword>
<dbReference type="Proteomes" id="UP000324222">
    <property type="component" value="Unassembled WGS sequence"/>
</dbReference>
<protein>
    <submittedName>
        <fullName evidence="2">Uncharacterized protein</fullName>
    </submittedName>
</protein>